<dbReference type="GO" id="GO:0015074">
    <property type="term" value="P:DNA integration"/>
    <property type="evidence" value="ECO:0007669"/>
    <property type="project" value="InterPro"/>
</dbReference>
<dbReference type="GO" id="GO:0003676">
    <property type="term" value="F:nucleic acid binding"/>
    <property type="evidence" value="ECO:0007669"/>
    <property type="project" value="InterPro"/>
</dbReference>
<dbReference type="FunFam" id="3.30.70.270:FF:000020">
    <property type="entry name" value="Transposon Tf2-6 polyprotein-like Protein"/>
    <property type="match status" value="1"/>
</dbReference>
<dbReference type="SMART" id="SM00343">
    <property type="entry name" value="ZnF_C2HC"/>
    <property type="match status" value="1"/>
</dbReference>
<evidence type="ECO:0000256" key="1">
    <source>
        <dbReference type="PROSITE-ProRule" id="PRU00047"/>
    </source>
</evidence>
<sequence>MADDDDKKDDQLQDLRTQVDGLATDIQTMHERLDSTTTSSNEWFDQLDLAQTATRTTLDNIVSRLDTLTTTLTELQKDYGSDTEQEDGDRRGRARRVRRPSHDSFAKIKFKIPSFNGKYDPAAYLDRELEVEQKFSCHDIPANSQVKAAICEFTDFALIWWREYTQKHPNATPTTWTQLKAVMRHRFVPSYYARDLLNKMQRFQQGQQSVEDYYQELQKGMLRCGLVEKDDAAMARFRGGLNREIQDILDYKEYFDITTLFEYACKAEREVQGRRSKTYTNSFAGRNPTPSSAPTRPAPFTTSTTPRERTANPAAPSSTSAVPSTGRTRDIQCHRCKGFGHMIRDCPNKRTLLIRDNGVYSSASDSEETQHVMFATDHAANEEVHVDPSDADRYESLVVQRVLSTQGQKIIIHPMTPEQIVQDDLARAAKTAKQLDPSPSVNSEIKLNAPVLLATRADFADLRDAHLPCYALEYADVFPKDLPTGLHRFEALSTRSTSFQAPSFQTAHRTAPIRMRRRRFSAVCRNCLIRVTFGIEVDSSKIAAIQEWPTPTTVTQIRSFLGLAGFYRRFVRDFSSIAAPLHELTKKDVPFAWSDSQEEAHGGSLMGHFGIYKTHEVLAAHFFWPRMRADVERLVARCTTCQKAKSRLNNHGLYMPLPVPTFPWLDISMDFVLGLPRTKKGRDSIFVVVDRFSKMAHFLPCHKTDDASIVAELFFREIIRLHGIPNTIVSDRDAKFLSHFWRSLWNKLGTKLLFSTTCHPQTDGQTEVVNRTLSTMLRAVLDKNLKRWEDCLPHVEFAYNHATHSSTKMCPFQIVYGYIPRAPIDLFSLDAEDAPHIDAVAHVEQMINLHEQTQHNIAAANAKYQVAGSKGRKLVTFEPGDMVWLHLRKDRFPTLRRSKLMPRAAGPFKILTKINANAYILDLPAEFGVSTSFNVADLKPYAGEAEELPSRTSSVQEGEDDEDTTYNTSTSTPAIPSTSIPTTSSPEQRHHLLGRHLPGQLLGPVQES</sequence>
<dbReference type="SUPFAM" id="SSF57756">
    <property type="entry name" value="Retrovirus zinc finger-like domains"/>
    <property type="match status" value="1"/>
</dbReference>
<dbReference type="Proteomes" id="UP001341281">
    <property type="component" value="Chromosome 05"/>
</dbReference>
<dbReference type="Pfam" id="PF17921">
    <property type="entry name" value="Integrase_H2C2"/>
    <property type="match status" value="1"/>
</dbReference>
<dbReference type="Gene3D" id="1.10.340.70">
    <property type="match status" value="1"/>
</dbReference>
<dbReference type="SUPFAM" id="SSF56672">
    <property type="entry name" value="DNA/RNA polymerases"/>
    <property type="match status" value="1"/>
</dbReference>
<feature type="region of interest" description="Disordered" evidence="2">
    <location>
        <begin position="76"/>
        <end position="100"/>
    </location>
</feature>
<dbReference type="InterPro" id="IPR012337">
    <property type="entry name" value="RNaseH-like_sf"/>
</dbReference>
<dbReference type="InterPro" id="IPR041588">
    <property type="entry name" value="Integrase_H2C2"/>
</dbReference>
<protein>
    <submittedName>
        <fullName evidence="5">Uncharacterized protein</fullName>
    </submittedName>
</protein>
<dbReference type="InterPro" id="IPR001878">
    <property type="entry name" value="Znf_CCHC"/>
</dbReference>
<dbReference type="Pfam" id="PF03732">
    <property type="entry name" value="Retrotrans_gag"/>
    <property type="match status" value="1"/>
</dbReference>
<dbReference type="PROSITE" id="PS50994">
    <property type="entry name" value="INTEGRASE"/>
    <property type="match status" value="1"/>
</dbReference>
<dbReference type="PANTHER" id="PTHR35046">
    <property type="entry name" value="ZINC KNUCKLE (CCHC-TYPE) FAMILY PROTEIN"/>
    <property type="match status" value="1"/>
</dbReference>
<keyword evidence="1" id="KW-0863">Zinc-finger</keyword>
<dbReference type="Gene3D" id="3.30.420.10">
    <property type="entry name" value="Ribonuclease H-like superfamily/Ribonuclease H"/>
    <property type="match status" value="1"/>
</dbReference>
<dbReference type="AlphaFoldDB" id="A0AAQ3TMY7"/>
<feature type="compositionally biased region" description="Low complexity" evidence="2">
    <location>
        <begin position="968"/>
        <end position="986"/>
    </location>
</feature>
<feature type="region of interest" description="Disordered" evidence="2">
    <location>
        <begin position="275"/>
        <end position="327"/>
    </location>
</feature>
<dbReference type="Gene3D" id="4.10.60.10">
    <property type="entry name" value="Zinc finger, CCHC-type"/>
    <property type="match status" value="1"/>
</dbReference>
<feature type="domain" description="CCHC-type" evidence="3">
    <location>
        <begin position="333"/>
        <end position="348"/>
    </location>
</feature>
<keyword evidence="6" id="KW-1185">Reference proteome</keyword>
<keyword evidence="1" id="KW-0479">Metal-binding</keyword>
<feature type="region of interest" description="Disordered" evidence="2">
    <location>
        <begin position="944"/>
        <end position="1008"/>
    </location>
</feature>
<evidence type="ECO:0000259" key="3">
    <source>
        <dbReference type="PROSITE" id="PS50158"/>
    </source>
</evidence>
<dbReference type="FunFam" id="3.30.420.10:FF:000032">
    <property type="entry name" value="Retrovirus-related Pol polyprotein from transposon 297-like Protein"/>
    <property type="match status" value="1"/>
</dbReference>
<dbReference type="PANTHER" id="PTHR35046:SF9">
    <property type="entry name" value="RNA-DIRECTED DNA POLYMERASE"/>
    <property type="match status" value="1"/>
</dbReference>
<gene>
    <name evidence="5" type="ORF">U9M48_024098</name>
</gene>
<proteinExistence type="predicted"/>
<dbReference type="InterPro" id="IPR036875">
    <property type="entry name" value="Znf_CCHC_sf"/>
</dbReference>
<dbReference type="Pfam" id="PF24626">
    <property type="entry name" value="SH3_Tf2-1"/>
    <property type="match status" value="1"/>
</dbReference>
<evidence type="ECO:0000259" key="4">
    <source>
        <dbReference type="PROSITE" id="PS50994"/>
    </source>
</evidence>
<dbReference type="EMBL" id="CP144749">
    <property type="protein sequence ID" value="WVZ76096.1"/>
    <property type="molecule type" value="Genomic_DNA"/>
</dbReference>
<dbReference type="GO" id="GO:0008270">
    <property type="term" value="F:zinc ion binding"/>
    <property type="evidence" value="ECO:0007669"/>
    <property type="project" value="UniProtKB-KW"/>
</dbReference>
<dbReference type="InterPro" id="IPR056924">
    <property type="entry name" value="SH3_Tf2-1"/>
</dbReference>
<dbReference type="InterPro" id="IPR001584">
    <property type="entry name" value="Integrase_cat-core"/>
</dbReference>
<organism evidence="5 6">
    <name type="scientific">Paspalum notatum var. saurae</name>
    <dbReference type="NCBI Taxonomy" id="547442"/>
    <lineage>
        <taxon>Eukaryota</taxon>
        <taxon>Viridiplantae</taxon>
        <taxon>Streptophyta</taxon>
        <taxon>Embryophyta</taxon>
        <taxon>Tracheophyta</taxon>
        <taxon>Spermatophyta</taxon>
        <taxon>Magnoliopsida</taxon>
        <taxon>Liliopsida</taxon>
        <taxon>Poales</taxon>
        <taxon>Poaceae</taxon>
        <taxon>PACMAD clade</taxon>
        <taxon>Panicoideae</taxon>
        <taxon>Andropogonodae</taxon>
        <taxon>Paspaleae</taxon>
        <taxon>Paspalinae</taxon>
        <taxon>Paspalum</taxon>
    </lineage>
</organism>
<dbReference type="Gene3D" id="3.30.70.270">
    <property type="match status" value="1"/>
</dbReference>
<name>A0AAQ3TMY7_PASNO</name>
<keyword evidence="1" id="KW-0862">Zinc</keyword>
<dbReference type="PROSITE" id="PS50158">
    <property type="entry name" value="ZF_CCHC"/>
    <property type="match status" value="1"/>
</dbReference>
<dbReference type="InterPro" id="IPR036397">
    <property type="entry name" value="RNaseH_sf"/>
</dbReference>
<evidence type="ECO:0000313" key="5">
    <source>
        <dbReference type="EMBL" id="WVZ76096.1"/>
    </source>
</evidence>
<reference evidence="5 6" key="1">
    <citation type="submission" date="2024-02" db="EMBL/GenBank/DDBJ databases">
        <title>High-quality chromosome-scale genome assembly of Pensacola bahiagrass (Paspalum notatum Flugge var. saurae).</title>
        <authorList>
            <person name="Vega J.M."/>
            <person name="Podio M."/>
            <person name="Orjuela J."/>
            <person name="Siena L.A."/>
            <person name="Pessino S.C."/>
            <person name="Combes M.C."/>
            <person name="Mariac C."/>
            <person name="Albertini E."/>
            <person name="Pupilli F."/>
            <person name="Ortiz J.P.A."/>
            <person name="Leblanc O."/>
        </authorList>
    </citation>
    <scope>NUCLEOTIDE SEQUENCE [LARGE SCALE GENOMIC DNA]</scope>
    <source>
        <strain evidence="5">R1</strain>
        <tissue evidence="5">Leaf</tissue>
    </source>
</reference>
<evidence type="ECO:0000256" key="2">
    <source>
        <dbReference type="SAM" id="MobiDB-lite"/>
    </source>
</evidence>
<accession>A0AAQ3TMY7</accession>
<dbReference type="SUPFAM" id="SSF53098">
    <property type="entry name" value="Ribonuclease H-like"/>
    <property type="match status" value="1"/>
</dbReference>
<dbReference type="InterPro" id="IPR005162">
    <property type="entry name" value="Retrotrans_gag_dom"/>
</dbReference>
<dbReference type="InterPro" id="IPR043128">
    <property type="entry name" value="Rev_trsase/Diguanyl_cyclase"/>
</dbReference>
<evidence type="ECO:0000313" key="6">
    <source>
        <dbReference type="Proteomes" id="UP001341281"/>
    </source>
</evidence>
<feature type="compositionally biased region" description="Low complexity" evidence="2">
    <location>
        <begin position="288"/>
        <end position="325"/>
    </location>
</feature>
<feature type="domain" description="Integrase catalytic" evidence="4">
    <location>
        <begin position="659"/>
        <end position="819"/>
    </location>
</feature>
<dbReference type="InterPro" id="IPR043502">
    <property type="entry name" value="DNA/RNA_pol_sf"/>
</dbReference>